<dbReference type="EC" id="6.3.5.4" evidence="2"/>
<dbReference type="PANTHER" id="PTHR43284">
    <property type="entry name" value="ASPARAGINE SYNTHETASE (GLUTAMINE-HYDROLYZING)"/>
    <property type="match status" value="1"/>
</dbReference>
<accession>A0A243AHS8</accession>
<comment type="caution">
    <text evidence="6">The sequence shown here is derived from an EMBL/GenBank/DDBJ whole genome shotgun (WGS) entry which is preliminary data.</text>
</comment>
<dbReference type="InterPro" id="IPR051786">
    <property type="entry name" value="ASN_synthetase/amidase"/>
</dbReference>
<dbReference type="GO" id="GO:0006529">
    <property type="term" value="P:asparagine biosynthetic process"/>
    <property type="evidence" value="ECO:0007669"/>
    <property type="project" value="UniProtKB-KW"/>
</dbReference>
<evidence type="ECO:0000313" key="7">
    <source>
        <dbReference type="Proteomes" id="UP000194860"/>
    </source>
</evidence>
<dbReference type="SUPFAM" id="SSF52402">
    <property type="entry name" value="Adenine nucleotide alpha hydrolases-like"/>
    <property type="match status" value="1"/>
</dbReference>
<evidence type="ECO:0000256" key="1">
    <source>
        <dbReference type="ARBA" id="ARBA00005187"/>
    </source>
</evidence>
<dbReference type="Proteomes" id="UP000194860">
    <property type="component" value="Unassembled WGS sequence"/>
</dbReference>
<dbReference type="SUPFAM" id="SSF56235">
    <property type="entry name" value="N-terminal nucleophile aminohydrolases (Ntn hydrolases)"/>
    <property type="match status" value="1"/>
</dbReference>
<feature type="domain" description="Glutamine amidotransferase type-2" evidence="5">
    <location>
        <begin position="56"/>
        <end position="148"/>
    </location>
</feature>
<comment type="catalytic activity">
    <reaction evidence="4">
        <text>L-aspartate + L-glutamine + ATP + H2O = L-asparagine + L-glutamate + AMP + diphosphate + H(+)</text>
        <dbReference type="Rhea" id="RHEA:12228"/>
        <dbReference type="ChEBI" id="CHEBI:15377"/>
        <dbReference type="ChEBI" id="CHEBI:15378"/>
        <dbReference type="ChEBI" id="CHEBI:29985"/>
        <dbReference type="ChEBI" id="CHEBI:29991"/>
        <dbReference type="ChEBI" id="CHEBI:30616"/>
        <dbReference type="ChEBI" id="CHEBI:33019"/>
        <dbReference type="ChEBI" id="CHEBI:58048"/>
        <dbReference type="ChEBI" id="CHEBI:58359"/>
        <dbReference type="ChEBI" id="CHEBI:456215"/>
        <dbReference type="EC" id="6.3.5.4"/>
    </reaction>
</comment>
<dbReference type="PANTHER" id="PTHR43284:SF1">
    <property type="entry name" value="ASPARAGINE SYNTHETASE"/>
    <property type="match status" value="1"/>
</dbReference>
<name>A0A243AHS8_BACTU</name>
<evidence type="ECO:0000313" key="6">
    <source>
        <dbReference type="EMBL" id="OTY21703.1"/>
    </source>
</evidence>
<organism evidence="6 7">
    <name type="scientific">Bacillus thuringiensis serovar navarrensis</name>
    <dbReference type="NCBI Taxonomy" id="339658"/>
    <lineage>
        <taxon>Bacteria</taxon>
        <taxon>Bacillati</taxon>
        <taxon>Bacillota</taxon>
        <taxon>Bacilli</taxon>
        <taxon>Bacillales</taxon>
        <taxon>Bacillaceae</taxon>
        <taxon>Bacillus</taxon>
        <taxon>Bacillus cereus group</taxon>
    </lineage>
</organism>
<dbReference type="Gene3D" id="3.60.20.10">
    <property type="entry name" value="Glutamine Phosphoribosylpyrophosphate, subunit 1, domain 1"/>
    <property type="match status" value="1"/>
</dbReference>
<evidence type="ECO:0000256" key="4">
    <source>
        <dbReference type="ARBA" id="ARBA00048741"/>
    </source>
</evidence>
<evidence type="ECO:0000259" key="5">
    <source>
        <dbReference type="Pfam" id="PF13537"/>
    </source>
</evidence>
<reference evidence="6 7" key="1">
    <citation type="submission" date="2016-10" db="EMBL/GenBank/DDBJ databases">
        <title>Comparative genomics of Bacillus thuringiensis reveals a path to pathogens against multiple invertebrate hosts.</title>
        <authorList>
            <person name="Zheng J."/>
            <person name="Gao Q."/>
            <person name="Liu H."/>
            <person name="Peng D."/>
            <person name="Ruan L."/>
            <person name="Sun M."/>
        </authorList>
    </citation>
    <scope>NUCLEOTIDE SEQUENCE [LARGE SCALE GENOMIC DNA]</scope>
    <source>
        <strain evidence="6">BGSC 4BM1</strain>
    </source>
</reference>
<dbReference type="InterPro" id="IPR029055">
    <property type="entry name" value="Ntn_hydrolases_N"/>
</dbReference>
<dbReference type="RefSeq" id="WP_088031740.1">
    <property type="nucleotide sequence ID" value="NZ_NFDG01000081.1"/>
</dbReference>
<dbReference type="GO" id="GO:0004066">
    <property type="term" value="F:asparagine synthase (glutamine-hydrolyzing) activity"/>
    <property type="evidence" value="ECO:0007669"/>
    <property type="project" value="UniProtKB-EC"/>
</dbReference>
<dbReference type="InterPro" id="IPR017932">
    <property type="entry name" value="GATase_2_dom"/>
</dbReference>
<dbReference type="EMBL" id="NFDG01000081">
    <property type="protein sequence ID" value="OTY21703.1"/>
    <property type="molecule type" value="Genomic_DNA"/>
</dbReference>
<dbReference type="InterPro" id="IPR014729">
    <property type="entry name" value="Rossmann-like_a/b/a_fold"/>
</dbReference>
<sequence>MPGFLGVIGDKRSNNELIDLNDPRYNELITNEIYGESFYLARFVNNKFLNDKVFFENDKYIVITDGVLLNSTFLKEKYHKESISELLIEMYEQCGETFFEQIRGSYSCILYNKEVDNWLIYTDHLGDKKVYYKNSYQGFFFGSRIYELTKILDEGRLDNDSCLCMLTLGYMVDDRTMVKDVKRLLPGHYVKINKGIVEVHRYFNLNNTPREDKSEEAIIEEMDSLFREAIRLQFEKDREYGYKHIASLSGGLDSRMVNFVAHDLGYKDILNYTFSQSNYLDEKIAKDIASDLNHEFIFKSLDDAKFLFDLEDILKINGGTSIYYGVAHSKNNLEKLNLKSYGMVHTGQLGDVVIGSFLKEPNYNQPIDLTSYVYSTKYKDRLDTIDKKEYPDDEIFKMYNRGFNFALNGNLAFQEFTESMSPFCDVDFLQYCMNIPLKHRVGHNLYFKWIVKKYPKAAEYIYESIKAKITTPKVYIRSKDFFIRGTNKVLRKLNLPTLYGYNTKNGMNPFDYWYRTNSELKEFIDSYYKQNIKLLDALNEKELRVMCENLYNNGITVEKLQVLTVLATVKLIIGAKL</sequence>
<protein>
    <recommendedName>
        <fullName evidence="2">asparagine synthase (glutamine-hydrolyzing)</fullName>
        <ecNumber evidence="2">6.3.5.4</ecNumber>
    </recommendedName>
</protein>
<evidence type="ECO:0000256" key="2">
    <source>
        <dbReference type="ARBA" id="ARBA00012737"/>
    </source>
</evidence>
<keyword evidence="3" id="KW-0061">Asparagine biosynthesis</keyword>
<proteinExistence type="predicted"/>
<dbReference type="Pfam" id="PF13537">
    <property type="entry name" value="GATase_7"/>
    <property type="match status" value="1"/>
</dbReference>
<dbReference type="AlphaFoldDB" id="A0A243AHS8"/>
<gene>
    <name evidence="6" type="ORF">BK732_11095</name>
</gene>
<evidence type="ECO:0000256" key="3">
    <source>
        <dbReference type="ARBA" id="ARBA00022888"/>
    </source>
</evidence>
<dbReference type="Gene3D" id="3.40.50.620">
    <property type="entry name" value="HUPs"/>
    <property type="match status" value="1"/>
</dbReference>
<comment type="pathway">
    <text evidence="1">Amino-acid biosynthesis; L-asparagine biosynthesis; L-asparagine from L-aspartate (L-Gln route): step 1/1.</text>
</comment>
<keyword evidence="3" id="KW-0028">Amino-acid biosynthesis</keyword>